<dbReference type="PANTHER" id="PTHR31609">
    <property type="entry name" value="YDJC DEACETYLASE FAMILY MEMBER"/>
    <property type="match status" value="1"/>
</dbReference>
<dbReference type="CDD" id="cd10802">
    <property type="entry name" value="YdjC_TTHB029_like"/>
    <property type="match status" value="1"/>
</dbReference>
<keyword evidence="7" id="KW-1185">Reference proteome</keyword>
<dbReference type="AlphaFoldDB" id="A0A4R4SHL8"/>
<gene>
    <name evidence="6" type="ORF">E1283_33195</name>
</gene>
<evidence type="ECO:0000256" key="3">
    <source>
        <dbReference type="ARBA" id="ARBA00022801"/>
    </source>
</evidence>
<evidence type="ECO:0000313" key="6">
    <source>
        <dbReference type="EMBL" id="TDC62941.1"/>
    </source>
</evidence>
<evidence type="ECO:0000313" key="7">
    <source>
        <dbReference type="Proteomes" id="UP000295345"/>
    </source>
</evidence>
<keyword evidence="2" id="KW-0479">Metal-binding</keyword>
<dbReference type="RefSeq" id="WP_132821884.1">
    <property type="nucleotide sequence ID" value="NZ_SMKI01000598.1"/>
</dbReference>
<dbReference type="Pfam" id="PF04794">
    <property type="entry name" value="YdjC"/>
    <property type="match status" value="1"/>
</dbReference>
<protein>
    <submittedName>
        <fullName evidence="6">ChbG/HpnK family deacetylase</fullName>
    </submittedName>
</protein>
<evidence type="ECO:0000256" key="1">
    <source>
        <dbReference type="ARBA" id="ARBA00001946"/>
    </source>
</evidence>
<proteinExistence type="predicted"/>
<dbReference type="InterPro" id="IPR006879">
    <property type="entry name" value="YdjC-like"/>
</dbReference>
<dbReference type="GO" id="GO:0016787">
    <property type="term" value="F:hydrolase activity"/>
    <property type="evidence" value="ECO:0007669"/>
    <property type="project" value="UniProtKB-KW"/>
</dbReference>
<accession>A0A4R4SHL8</accession>
<dbReference type="EMBL" id="SMKI01000598">
    <property type="protein sequence ID" value="TDC62941.1"/>
    <property type="molecule type" value="Genomic_DNA"/>
</dbReference>
<dbReference type="SUPFAM" id="SSF88713">
    <property type="entry name" value="Glycoside hydrolase/deacetylase"/>
    <property type="match status" value="1"/>
</dbReference>
<comment type="cofactor">
    <cofactor evidence="1">
        <name>Mg(2+)</name>
        <dbReference type="ChEBI" id="CHEBI:18420"/>
    </cofactor>
</comment>
<dbReference type="OrthoDB" id="9774177at2"/>
<reference evidence="6 7" key="1">
    <citation type="submission" date="2019-03" db="EMBL/GenBank/DDBJ databases">
        <title>Draft genome sequences of novel Actinobacteria.</title>
        <authorList>
            <person name="Sahin N."/>
            <person name="Ay H."/>
            <person name="Saygin H."/>
        </authorList>
    </citation>
    <scope>NUCLEOTIDE SEQUENCE [LARGE SCALE GENOMIC DNA]</scope>
    <source>
        <strain evidence="6 7">DSM 41900</strain>
    </source>
</reference>
<organism evidence="6 7">
    <name type="scientific">Streptomyces hainanensis</name>
    <dbReference type="NCBI Taxonomy" id="402648"/>
    <lineage>
        <taxon>Bacteria</taxon>
        <taxon>Bacillati</taxon>
        <taxon>Actinomycetota</taxon>
        <taxon>Actinomycetes</taxon>
        <taxon>Kitasatosporales</taxon>
        <taxon>Streptomycetaceae</taxon>
        <taxon>Streptomyces</taxon>
    </lineage>
</organism>
<evidence type="ECO:0000256" key="5">
    <source>
        <dbReference type="ARBA" id="ARBA00023277"/>
    </source>
</evidence>
<dbReference type="Gene3D" id="3.20.20.370">
    <property type="entry name" value="Glycoside hydrolase/deacetylase"/>
    <property type="match status" value="1"/>
</dbReference>
<name>A0A4R4SHL8_9ACTN</name>
<dbReference type="PANTHER" id="PTHR31609:SF1">
    <property type="entry name" value="CARBOHYDRATE DEACETYLASE"/>
    <property type="match status" value="1"/>
</dbReference>
<keyword evidence="5" id="KW-0119">Carbohydrate metabolism</keyword>
<dbReference type="Proteomes" id="UP000295345">
    <property type="component" value="Unassembled WGS sequence"/>
</dbReference>
<dbReference type="GO" id="GO:0005975">
    <property type="term" value="P:carbohydrate metabolic process"/>
    <property type="evidence" value="ECO:0007669"/>
    <property type="project" value="InterPro"/>
</dbReference>
<keyword evidence="3" id="KW-0378">Hydrolase</keyword>
<dbReference type="GO" id="GO:0046872">
    <property type="term" value="F:metal ion binding"/>
    <property type="evidence" value="ECO:0007669"/>
    <property type="project" value="UniProtKB-KW"/>
</dbReference>
<dbReference type="GO" id="GO:0019213">
    <property type="term" value="F:deacetylase activity"/>
    <property type="evidence" value="ECO:0007669"/>
    <property type="project" value="TreeGrafter"/>
</dbReference>
<keyword evidence="4" id="KW-0460">Magnesium</keyword>
<evidence type="ECO:0000256" key="2">
    <source>
        <dbReference type="ARBA" id="ARBA00022723"/>
    </source>
</evidence>
<dbReference type="InterPro" id="IPR011330">
    <property type="entry name" value="Glyco_hydro/deAcase_b/a-brl"/>
</dbReference>
<comment type="caution">
    <text evidence="6">The sequence shown here is derived from an EMBL/GenBank/DDBJ whole genome shotgun (WGS) entry which is preliminary data.</text>
</comment>
<evidence type="ECO:0000256" key="4">
    <source>
        <dbReference type="ARBA" id="ARBA00022842"/>
    </source>
</evidence>
<sequence>MRQPTPLATELLGFPPDARVLLLNADDLGMHEAVNAGILDAVENGVVSSCSLMTPCPGAPDAIRLLRDRLAVPFGIHLTLVRDTERAPWGPLADPALVPSLLDPDGRFLTNSPGDRARLLGQARVDEVEREFRAQIDAAKDVGRSPTHLDFHCLADGGRDDILDLTVALAAEYGLAVRIWLEPARRRLRERGLPVVDHLFLDSFALPTEDKHAHYAALLRALPPGLSEWAVHPALDTPQWRAAEPEGWRVRDADHAFLTSPEARDLIRREGITVIDYRVIQRAWRDTPRPDRRSASR</sequence>